<feature type="chain" id="PRO_5046089848" evidence="1">
    <location>
        <begin position="27"/>
        <end position="152"/>
    </location>
</feature>
<evidence type="ECO:0000256" key="1">
    <source>
        <dbReference type="SAM" id="SignalP"/>
    </source>
</evidence>
<reference evidence="2 3" key="1">
    <citation type="submission" date="2019-10" db="EMBL/GenBank/DDBJ databases">
        <title>Description of Paenibacillus terrestris sp. nov.</title>
        <authorList>
            <person name="Carlier A."/>
            <person name="Qi S."/>
        </authorList>
    </citation>
    <scope>NUCLEOTIDE SEQUENCE [LARGE SCALE GENOMIC DNA]</scope>
    <source>
        <strain evidence="2 3">LMG 31458</strain>
    </source>
</reference>
<name>A0ABX1XN17_9BACL</name>
<gene>
    <name evidence="2" type="ORF">GC098_00465</name>
</gene>
<dbReference type="EMBL" id="WHOA01000004">
    <property type="protein sequence ID" value="NOU69922.1"/>
    <property type="molecule type" value="Genomic_DNA"/>
</dbReference>
<organism evidence="2 3">
    <name type="scientific">Paenibacillus phytorum</name>
    <dbReference type="NCBI Taxonomy" id="2654977"/>
    <lineage>
        <taxon>Bacteria</taxon>
        <taxon>Bacillati</taxon>
        <taxon>Bacillota</taxon>
        <taxon>Bacilli</taxon>
        <taxon>Bacillales</taxon>
        <taxon>Paenibacillaceae</taxon>
        <taxon>Paenibacillus</taxon>
    </lineage>
</organism>
<keyword evidence="1" id="KW-0732">Signal</keyword>
<comment type="caution">
    <text evidence="2">The sequence shown here is derived from an EMBL/GenBank/DDBJ whole genome shotgun (WGS) entry which is preliminary data.</text>
</comment>
<keyword evidence="3" id="KW-1185">Reference proteome</keyword>
<evidence type="ECO:0000313" key="3">
    <source>
        <dbReference type="Proteomes" id="UP000616779"/>
    </source>
</evidence>
<accession>A0ABX1XN17</accession>
<protein>
    <submittedName>
        <fullName evidence="2">Uncharacterized protein</fullName>
    </submittedName>
</protein>
<evidence type="ECO:0000313" key="2">
    <source>
        <dbReference type="EMBL" id="NOU69922.1"/>
    </source>
</evidence>
<sequence>MIRLKRKVMIVSLGLSTFLVMGTAYAYSDVSKPLQNWYKASFQQGTKEINSMVQQGLDEASQSLSVSTNESTSKANANLKKMADDTSHKAIDSIAAARQSYVGQIESAAELAKTGAAADFDKYVSASKSANDREIDQWAQETIQGLTSKLGN</sequence>
<proteinExistence type="predicted"/>
<feature type="signal peptide" evidence="1">
    <location>
        <begin position="1"/>
        <end position="26"/>
    </location>
</feature>
<dbReference type="RefSeq" id="WP_171639943.1">
    <property type="nucleotide sequence ID" value="NZ_WHOA01000004.1"/>
</dbReference>
<dbReference type="Proteomes" id="UP000616779">
    <property type="component" value="Unassembled WGS sequence"/>
</dbReference>